<sequence length="212" mass="22245">MRSRSITALLAALGFAVAGSTVAGCGVAPAPAPGKPAPALPADSVAYDRLPVITTRAPLFPNSCAQFEQNPQLRSAFDVGSTLFDPYGSVCVVTRQDGVQVEVGAMNPTDRLPDPWTGTWGAYSYTLQHFRRSLVQDNHYYAVSTVENNGCVYSVNTGSSQVLQVAVKPGGDPGDYTPEHGREIGDKTCPGVQQLAETYLKIVDPGGGSLAG</sequence>
<accession>A0ABZ1I4A2</accession>
<keyword evidence="3" id="KW-1185">Reference proteome</keyword>
<evidence type="ECO:0000256" key="1">
    <source>
        <dbReference type="SAM" id="SignalP"/>
    </source>
</evidence>
<feature type="chain" id="PRO_5045859976" description="DUF3558 domain-containing protein" evidence="1">
    <location>
        <begin position="24"/>
        <end position="212"/>
    </location>
</feature>
<name>A0ABZ1I4A2_9PSEU</name>
<dbReference type="Proteomes" id="UP001330812">
    <property type="component" value="Chromosome"/>
</dbReference>
<dbReference type="EMBL" id="CP142149">
    <property type="protein sequence ID" value="WSE28343.1"/>
    <property type="molecule type" value="Genomic_DNA"/>
</dbReference>
<proteinExistence type="predicted"/>
<evidence type="ECO:0008006" key="4">
    <source>
        <dbReference type="Google" id="ProtNLM"/>
    </source>
</evidence>
<dbReference type="RefSeq" id="WP_326567344.1">
    <property type="nucleotide sequence ID" value="NZ_CP142149.1"/>
</dbReference>
<protein>
    <recommendedName>
        <fullName evidence="4">DUF3558 domain-containing protein</fullName>
    </recommendedName>
</protein>
<organism evidence="2 3">
    <name type="scientific">Amycolatopsis rhabdoformis</name>
    <dbReference type="NCBI Taxonomy" id="1448059"/>
    <lineage>
        <taxon>Bacteria</taxon>
        <taxon>Bacillati</taxon>
        <taxon>Actinomycetota</taxon>
        <taxon>Actinomycetes</taxon>
        <taxon>Pseudonocardiales</taxon>
        <taxon>Pseudonocardiaceae</taxon>
        <taxon>Amycolatopsis</taxon>
    </lineage>
</organism>
<dbReference type="PROSITE" id="PS51257">
    <property type="entry name" value="PROKAR_LIPOPROTEIN"/>
    <property type="match status" value="1"/>
</dbReference>
<feature type="signal peptide" evidence="1">
    <location>
        <begin position="1"/>
        <end position="23"/>
    </location>
</feature>
<keyword evidence="1" id="KW-0732">Signal</keyword>
<gene>
    <name evidence="2" type="ORF">VSH64_36730</name>
</gene>
<evidence type="ECO:0000313" key="3">
    <source>
        <dbReference type="Proteomes" id="UP001330812"/>
    </source>
</evidence>
<reference evidence="2 3" key="1">
    <citation type="journal article" date="2015" name="Int. J. Syst. Evol. Microbiol.">
        <title>Amycolatopsis rhabdoformis sp. nov., an actinomycete isolated from a tropical forest soil.</title>
        <authorList>
            <person name="Souza W.R."/>
            <person name="Silva R.E."/>
            <person name="Goodfellow M."/>
            <person name="Busarakam K."/>
            <person name="Figueiro F.S."/>
            <person name="Ferreira D."/>
            <person name="Rodrigues-Filho E."/>
            <person name="Moraes L.A.B."/>
            <person name="Zucchi T.D."/>
        </authorList>
    </citation>
    <scope>NUCLEOTIDE SEQUENCE [LARGE SCALE GENOMIC DNA]</scope>
    <source>
        <strain evidence="2 3">NCIMB 14900</strain>
    </source>
</reference>
<evidence type="ECO:0000313" key="2">
    <source>
        <dbReference type="EMBL" id="WSE28343.1"/>
    </source>
</evidence>